<organism evidence="1 2">
    <name type="scientific">Candidatus Edwardsbacteria bacterium GWF2_54_11</name>
    <dbReference type="NCBI Taxonomy" id="1817851"/>
    <lineage>
        <taxon>Bacteria</taxon>
        <taxon>Candidatus Edwardsiibacteriota</taxon>
    </lineage>
</organism>
<comment type="caution">
    <text evidence="1">The sequence shown here is derived from an EMBL/GenBank/DDBJ whole genome shotgun (WGS) entry which is preliminary data.</text>
</comment>
<name>A0A1F5RGC0_9BACT</name>
<sequence>MDTSKLRTLYQKNEIAHLFFDYIANRKNNASESRIHRIISNIKQGNNDISRSQVIELLKELENIGCGEFVAGRHGWPSRFVWNVGMISVGKIARGESQEAEELPEEIETQEEDIEMIAHAYFLRANMQIEIELPDNLTKSEANRMAEFIKSLPFENNEQ</sequence>
<protein>
    <submittedName>
        <fullName evidence="1">Uncharacterized protein</fullName>
    </submittedName>
</protein>
<evidence type="ECO:0000313" key="2">
    <source>
        <dbReference type="Proteomes" id="UP000177230"/>
    </source>
</evidence>
<dbReference type="AlphaFoldDB" id="A0A1F5RGC0"/>
<gene>
    <name evidence="1" type="ORF">A2024_11260</name>
</gene>
<dbReference type="Proteomes" id="UP000177230">
    <property type="component" value="Unassembled WGS sequence"/>
</dbReference>
<reference evidence="1 2" key="1">
    <citation type="journal article" date="2016" name="Nat. Commun.">
        <title>Thousands of microbial genomes shed light on interconnected biogeochemical processes in an aquifer system.</title>
        <authorList>
            <person name="Anantharaman K."/>
            <person name="Brown C.T."/>
            <person name="Hug L.A."/>
            <person name="Sharon I."/>
            <person name="Castelle C.J."/>
            <person name="Probst A.J."/>
            <person name="Thomas B.C."/>
            <person name="Singh A."/>
            <person name="Wilkins M.J."/>
            <person name="Karaoz U."/>
            <person name="Brodie E.L."/>
            <person name="Williams K.H."/>
            <person name="Hubbard S.S."/>
            <person name="Banfield J.F."/>
        </authorList>
    </citation>
    <scope>NUCLEOTIDE SEQUENCE [LARGE SCALE GENOMIC DNA]</scope>
</reference>
<proteinExistence type="predicted"/>
<dbReference type="EMBL" id="MFFM01000016">
    <property type="protein sequence ID" value="OGF13495.1"/>
    <property type="molecule type" value="Genomic_DNA"/>
</dbReference>
<evidence type="ECO:0000313" key="1">
    <source>
        <dbReference type="EMBL" id="OGF13495.1"/>
    </source>
</evidence>
<accession>A0A1F5RGC0</accession>